<keyword evidence="5" id="KW-0813">Transport</keyword>
<dbReference type="Gene3D" id="3.40.190.10">
    <property type="entry name" value="Periplasmic binding protein-like II"/>
    <property type="match status" value="2"/>
</dbReference>
<dbReference type="CDD" id="cd14748">
    <property type="entry name" value="PBP2_UgpB"/>
    <property type="match status" value="1"/>
</dbReference>
<evidence type="ECO:0000256" key="4">
    <source>
        <dbReference type="ARBA" id="ARBA00017470"/>
    </source>
</evidence>
<feature type="signal peptide" evidence="9">
    <location>
        <begin position="1"/>
        <end position="23"/>
    </location>
</feature>
<sequence length="439" mass="48429">MFNRRFMLAATAAAMMAATPAAAQVEIQWWHAMTGVNNDVVNKLAQDFNATQTEFRVVPVYKGSYPDTMNAGIAAFRAGNAPHILQVFEVGTATMMAARGAIKPVFQLMAEANEPFDPKAYLPAVAGYYSTSRGEMLSFPFNSSSSVMWYNKDAFRRAGLNPDAPPKTWPEVFEAAKKLRAAGFDKCGFSSAWITWLNVEQFSLWHNVPLATRANGIDGFDTELRFNSPLHVRHLQNLIDLQRDNTFSYSGRTNTGEGRFTSGECPIFLTSSGFYGNVKANAKFDWANAPMPYYPDVAGAPQNATLGGASLWVMGGKPAAEYRGVAKFLAFLSQTDRQARLHTDSGYLPITQAAYEQVKASGFYRENPYLETPILQLNNKPPTENSRGLRLGNMVQMRDVWAEEIEAALAGQKSAQAALDAAVSRGNTMLRQFERTVSR</sequence>
<dbReference type="NCBIfam" id="NF008211">
    <property type="entry name" value="PRK10974.1"/>
    <property type="match status" value="1"/>
</dbReference>
<accession>A0A2T4ZE38</accession>
<dbReference type="AlphaFoldDB" id="A0A2T4ZE38"/>
<evidence type="ECO:0000256" key="7">
    <source>
        <dbReference type="ARBA" id="ARBA00022764"/>
    </source>
</evidence>
<dbReference type="OrthoDB" id="9762335at2"/>
<dbReference type="GO" id="GO:0042597">
    <property type="term" value="C:periplasmic space"/>
    <property type="evidence" value="ECO:0007669"/>
    <property type="project" value="UniProtKB-SubCell"/>
</dbReference>
<dbReference type="RefSeq" id="WP_108175705.1">
    <property type="nucleotide sequence ID" value="NZ_PZZL01000003.1"/>
</dbReference>
<evidence type="ECO:0000256" key="5">
    <source>
        <dbReference type="ARBA" id="ARBA00022448"/>
    </source>
</evidence>
<protein>
    <recommendedName>
        <fullName evidence="4">sn-glycerol-3-phosphate-binding periplasmic protein UgpB</fullName>
    </recommendedName>
</protein>
<reference evidence="10 11" key="1">
    <citation type="submission" date="2018-04" db="EMBL/GenBank/DDBJ databases">
        <title>Genomic Encyclopedia of Archaeal and Bacterial Type Strains, Phase II (KMG-II): from individual species to whole genera.</title>
        <authorList>
            <person name="Goeker M."/>
        </authorList>
    </citation>
    <scope>NUCLEOTIDE SEQUENCE [LARGE SCALE GENOMIC DNA]</scope>
    <source>
        <strain evidence="10 11">DSM 25521</strain>
    </source>
</reference>
<evidence type="ECO:0000256" key="6">
    <source>
        <dbReference type="ARBA" id="ARBA00022729"/>
    </source>
</evidence>
<dbReference type="PANTHER" id="PTHR43649">
    <property type="entry name" value="ARABINOSE-BINDING PROTEIN-RELATED"/>
    <property type="match status" value="1"/>
</dbReference>
<dbReference type="Proteomes" id="UP000241808">
    <property type="component" value="Unassembled WGS sequence"/>
</dbReference>
<comment type="similarity">
    <text evidence="2">Belongs to the bacterial solute-binding protein 1 family.</text>
</comment>
<evidence type="ECO:0000256" key="8">
    <source>
        <dbReference type="ARBA" id="ARBA00034473"/>
    </source>
</evidence>
<dbReference type="PANTHER" id="PTHR43649:SF31">
    <property type="entry name" value="SN-GLYCEROL-3-PHOSPHATE-BINDING PERIPLASMIC PROTEIN UGPB"/>
    <property type="match status" value="1"/>
</dbReference>
<evidence type="ECO:0000313" key="10">
    <source>
        <dbReference type="EMBL" id="PTM60137.1"/>
    </source>
</evidence>
<keyword evidence="11" id="KW-1185">Reference proteome</keyword>
<organism evidence="10 11">
    <name type="scientific">Phreatobacter oligotrophus</name>
    <dbReference type="NCBI Taxonomy" id="1122261"/>
    <lineage>
        <taxon>Bacteria</taxon>
        <taxon>Pseudomonadati</taxon>
        <taxon>Pseudomonadota</taxon>
        <taxon>Alphaproteobacteria</taxon>
        <taxon>Hyphomicrobiales</taxon>
        <taxon>Phreatobacteraceae</taxon>
        <taxon>Phreatobacter</taxon>
    </lineage>
</organism>
<feature type="chain" id="PRO_5015735420" description="sn-glycerol-3-phosphate-binding periplasmic protein UgpB" evidence="9">
    <location>
        <begin position="24"/>
        <end position="439"/>
    </location>
</feature>
<dbReference type="InterPro" id="IPR050490">
    <property type="entry name" value="Bact_solute-bd_prot1"/>
</dbReference>
<comment type="subcellular location">
    <subcellularLocation>
        <location evidence="1">Periplasm</location>
    </subcellularLocation>
</comment>
<keyword evidence="6 9" id="KW-0732">Signal</keyword>
<dbReference type="InterPro" id="IPR006059">
    <property type="entry name" value="SBP"/>
</dbReference>
<name>A0A2T4ZE38_9HYPH</name>
<dbReference type="SUPFAM" id="SSF53850">
    <property type="entry name" value="Periplasmic binding protein-like II"/>
    <property type="match status" value="1"/>
</dbReference>
<evidence type="ECO:0000256" key="1">
    <source>
        <dbReference type="ARBA" id="ARBA00004418"/>
    </source>
</evidence>
<dbReference type="Pfam" id="PF13416">
    <property type="entry name" value="SBP_bac_8"/>
    <property type="match status" value="1"/>
</dbReference>
<comment type="function">
    <text evidence="8">Part of the ABC transporter complex UgpBAEC involved in sn-glycerol-3-phosphate (G3P) import. Binds G3P.</text>
</comment>
<proteinExistence type="inferred from homology"/>
<comment type="subunit">
    <text evidence="3">The complex is composed of two ATP-binding proteins (UgpC), two transmembrane proteins (UgpA and UgpE) and a solute-binding protein (UgpB).</text>
</comment>
<evidence type="ECO:0000256" key="3">
    <source>
        <dbReference type="ARBA" id="ARBA00011557"/>
    </source>
</evidence>
<evidence type="ECO:0000313" key="11">
    <source>
        <dbReference type="Proteomes" id="UP000241808"/>
    </source>
</evidence>
<comment type="caution">
    <text evidence="10">The sequence shown here is derived from an EMBL/GenBank/DDBJ whole genome shotgun (WGS) entry which is preliminary data.</text>
</comment>
<keyword evidence="7" id="KW-0574">Periplasm</keyword>
<dbReference type="EMBL" id="PZZL01000003">
    <property type="protein sequence ID" value="PTM60137.1"/>
    <property type="molecule type" value="Genomic_DNA"/>
</dbReference>
<evidence type="ECO:0000256" key="9">
    <source>
        <dbReference type="SAM" id="SignalP"/>
    </source>
</evidence>
<gene>
    <name evidence="10" type="ORF">C8P69_10363</name>
</gene>
<evidence type="ECO:0000256" key="2">
    <source>
        <dbReference type="ARBA" id="ARBA00008520"/>
    </source>
</evidence>